<dbReference type="AlphaFoldDB" id="A0A4U1B6N5"/>
<proteinExistence type="predicted"/>
<dbReference type="EMBL" id="SWDB01000010">
    <property type="protein sequence ID" value="TKB46057.1"/>
    <property type="molecule type" value="Genomic_DNA"/>
</dbReference>
<protein>
    <submittedName>
        <fullName evidence="1">Uncharacterized protein</fullName>
    </submittedName>
</protein>
<name>A0A4U1B6N5_9GAMM</name>
<evidence type="ECO:0000313" key="2">
    <source>
        <dbReference type="Proteomes" id="UP000307999"/>
    </source>
</evidence>
<dbReference type="Proteomes" id="UP000307999">
    <property type="component" value="Unassembled WGS sequence"/>
</dbReference>
<accession>A0A4U1B6N5</accession>
<evidence type="ECO:0000313" key="1">
    <source>
        <dbReference type="EMBL" id="TKB46057.1"/>
    </source>
</evidence>
<keyword evidence="2" id="KW-1185">Reference proteome</keyword>
<dbReference type="RefSeq" id="WP_136735065.1">
    <property type="nucleotide sequence ID" value="NZ_SWDB01000010.1"/>
</dbReference>
<reference evidence="1 2" key="1">
    <citation type="submission" date="2019-04" db="EMBL/GenBank/DDBJ databases">
        <title>Thalassotalea guangxiensis sp. nov., isolated from sediment of the coastal wetland.</title>
        <authorList>
            <person name="Zheng S."/>
            <person name="Zhang D."/>
        </authorList>
    </citation>
    <scope>NUCLEOTIDE SEQUENCE [LARGE SCALE GENOMIC DNA]</scope>
    <source>
        <strain evidence="1 2">ZS-4</strain>
    </source>
</reference>
<organism evidence="1 2">
    <name type="scientific">Thalassotalea mangrovi</name>
    <dbReference type="NCBI Taxonomy" id="2572245"/>
    <lineage>
        <taxon>Bacteria</taxon>
        <taxon>Pseudomonadati</taxon>
        <taxon>Pseudomonadota</taxon>
        <taxon>Gammaproteobacteria</taxon>
        <taxon>Alteromonadales</taxon>
        <taxon>Colwelliaceae</taxon>
        <taxon>Thalassotalea</taxon>
    </lineage>
</organism>
<gene>
    <name evidence="1" type="ORF">E8M12_05360</name>
</gene>
<dbReference type="OrthoDB" id="6399121at2"/>
<comment type="caution">
    <text evidence="1">The sequence shown here is derived from an EMBL/GenBank/DDBJ whole genome shotgun (WGS) entry which is preliminary data.</text>
</comment>
<sequence>MADIDHRLILRDSGLFPEDAVIEKQGQFDYHLNDTKASISEPWLQYTTSTHTGTLSARIIEDAELIIYSDCRQRQDNGHLQIIIDWQYCQHSQFLARYYIRDNKLHWQVNRHHGQQPINDRQCFFPLMRVFMGSAVHALANGLCNELIVPDIRTLDDSDTVLRPYNSQRSASLIENEAILELANQSLTVEVFQYQSDIYQANAPARCFIDNDGLLRRYTWQQSPERNWRVDNQVFD</sequence>